<dbReference type="EMBL" id="LCOK01000050">
    <property type="protein sequence ID" value="KKU75488.1"/>
    <property type="molecule type" value="Genomic_DNA"/>
</dbReference>
<gene>
    <name evidence="2" type="ORF">UY02_C0050G0004</name>
</gene>
<feature type="transmembrane region" description="Helical" evidence="1">
    <location>
        <begin position="20"/>
        <end position="40"/>
    </location>
</feature>
<evidence type="ECO:0000256" key="1">
    <source>
        <dbReference type="SAM" id="Phobius"/>
    </source>
</evidence>
<protein>
    <submittedName>
        <fullName evidence="2">Uncharacterized protein</fullName>
    </submittedName>
</protein>
<keyword evidence="1" id="KW-0812">Transmembrane</keyword>
<dbReference type="AlphaFoldDB" id="A0A0G1VBD8"/>
<dbReference type="InterPro" id="IPR043993">
    <property type="entry name" value="T4SS_pilin"/>
</dbReference>
<reference evidence="2 3" key="1">
    <citation type="journal article" date="2015" name="Nature">
        <title>rRNA introns, odd ribosomes, and small enigmatic genomes across a large radiation of phyla.</title>
        <authorList>
            <person name="Brown C.T."/>
            <person name="Hug L.A."/>
            <person name="Thomas B.C."/>
            <person name="Sharon I."/>
            <person name="Castelle C.J."/>
            <person name="Singh A."/>
            <person name="Wilkins M.J."/>
            <person name="Williams K.H."/>
            <person name="Banfield J.F."/>
        </authorList>
    </citation>
    <scope>NUCLEOTIDE SEQUENCE [LARGE SCALE GENOMIC DNA]</scope>
</reference>
<evidence type="ECO:0000313" key="2">
    <source>
        <dbReference type="EMBL" id="KKU75488.1"/>
    </source>
</evidence>
<keyword evidence="1" id="KW-0472">Membrane</keyword>
<accession>A0A0G1VBD8</accession>
<dbReference type="Proteomes" id="UP000034682">
    <property type="component" value="Unassembled WGS sequence"/>
</dbReference>
<proteinExistence type="predicted"/>
<keyword evidence="1" id="KW-1133">Transmembrane helix</keyword>
<feature type="transmembrane region" description="Helical" evidence="1">
    <location>
        <begin position="60"/>
        <end position="83"/>
    </location>
</feature>
<sequence length="84" mass="9225">MTASAKTLEDIIKLLTEEILNPFITLLFAVAFAVFIWGVIDMIVKSDSPDGREKGKRHMVWGLVGASIMLGVFAIINTITGIFK</sequence>
<dbReference type="Pfam" id="PF18895">
    <property type="entry name" value="T4SS_pilin"/>
    <property type="match status" value="1"/>
</dbReference>
<comment type="caution">
    <text evidence="2">The sequence shown here is derived from an EMBL/GenBank/DDBJ whole genome shotgun (WGS) entry which is preliminary data.</text>
</comment>
<evidence type="ECO:0000313" key="3">
    <source>
        <dbReference type="Proteomes" id="UP000034682"/>
    </source>
</evidence>
<organism evidence="2 3">
    <name type="scientific">Candidatus Giovannonibacteria bacterium GW2011_GWB1_47_6b</name>
    <dbReference type="NCBI Taxonomy" id="1618655"/>
    <lineage>
        <taxon>Bacteria</taxon>
        <taxon>Candidatus Giovannoniibacteriota</taxon>
    </lineage>
</organism>
<name>A0A0G1VBD8_9BACT</name>